<dbReference type="InterPro" id="IPR036249">
    <property type="entry name" value="Thioredoxin-like_sf"/>
</dbReference>
<dbReference type="CDD" id="cd03062">
    <property type="entry name" value="TRX_Fd_Sucrase"/>
    <property type="match status" value="1"/>
</dbReference>
<evidence type="ECO:0008006" key="3">
    <source>
        <dbReference type="Google" id="ProtNLM"/>
    </source>
</evidence>
<accession>A0A1H0EL40</accession>
<dbReference type="Proteomes" id="UP000199004">
    <property type="component" value="Unassembled WGS sequence"/>
</dbReference>
<organism evidence="1 2">
    <name type="scientific">Nocardioides szechwanensis</name>
    <dbReference type="NCBI Taxonomy" id="1005944"/>
    <lineage>
        <taxon>Bacteria</taxon>
        <taxon>Bacillati</taxon>
        <taxon>Actinomycetota</taxon>
        <taxon>Actinomycetes</taxon>
        <taxon>Propionibacteriales</taxon>
        <taxon>Nocardioidaceae</taxon>
        <taxon>Nocardioides</taxon>
    </lineage>
</organism>
<protein>
    <recommendedName>
        <fullName evidence="3">Sucrase/ferredoxin-like</fullName>
    </recommendedName>
</protein>
<dbReference type="SUPFAM" id="SSF52833">
    <property type="entry name" value="Thioredoxin-like"/>
    <property type="match status" value="1"/>
</dbReference>
<keyword evidence="2" id="KW-1185">Reference proteome</keyword>
<sequence>MPVSEPLDVRCSAASLADAEPMGGTAPTEREWLFVEHAGSWGRQAVAESRLPEEVRDHLAAWPGRVQLVRRHGREPAPGAGVRVFTASLGPTPVVRSGVLDRVEDVLVLGDADLTPYDGPLWLVCTNGRRDRCCAEVGRPVTAALVARWPDATWETTHLGGHRFSGTLLALPSGLTLGRLDPETAVRACEEVAAGRVPTSVTRGRAGLDGASQVAELHLRSTYGATDVSVLGRDGDRVLVLADGERWDVTVTESRGEPRAQSCADLKLKAAPVYAVSSAGRA</sequence>
<dbReference type="AlphaFoldDB" id="A0A1H0EL40"/>
<gene>
    <name evidence="1" type="ORF">SAMN05192576_2892</name>
</gene>
<dbReference type="STRING" id="1005944.SAMN05192576_2892"/>
<dbReference type="Pfam" id="PF06999">
    <property type="entry name" value="Suc_Fer-like"/>
    <property type="match status" value="1"/>
</dbReference>
<evidence type="ECO:0000313" key="1">
    <source>
        <dbReference type="EMBL" id="SDN83053.1"/>
    </source>
</evidence>
<dbReference type="EMBL" id="FNIC01000004">
    <property type="protein sequence ID" value="SDN83053.1"/>
    <property type="molecule type" value="Genomic_DNA"/>
</dbReference>
<dbReference type="InterPro" id="IPR009737">
    <property type="entry name" value="Aim32/Apd1-like"/>
</dbReference>
<reference evidence="1 2" key="1">
    <citation type="submission" date="2016-10" db="EMBL/GenBank/DDBJ databases">
        <authorList>
            <person name="de Groot N.N."/>
        </authorList>
    </citation>
    <scope>NUCLEOTIDE SEQUENCE [LARGE SCALE GENOMIC DNA]</scope>
    <source>
        <strain evidence="1 2">CGMCC 1.11147</strain>
    </source>
</reference>
<proteinExistence type="predicted"/>
<name>A0A1H0EL40_9ACTN</name>
<evidence type="ECO:0000313" key="2">
    <source>
        <dbReference type="Proteomes" id="UP000199004"/>
    </source>
</evidence>